<protein>
    <submittedName>
        <fullName evidence="1">Uncharacterized protein</fullName>
    </submittedName>
</protein>
<name>A0A9X3WYI4_9BACT</name>
<proteinExistence type="predicted"/>
<evidence type="ECO:0000313" key="1">
    <source>
        <dbReference type="EMBL" id="MDC3980489.1"/>
    </source>
</evidence>
<dbReference type="RefSeq" id="WP_272458351.1">
    <property type="nucleotide sequence ID" value="NZ_JAGTJJ010000002.1"/>
</dbReference>
<keyword evidence="2" id="KW-1185">Reference proteome</keyword>
<comment type="caution">
    <text evidence="1">The sequence shown here is derived from an EMBL/GenBank/DDBJ whole genome shotgun (WGS) entry which is preliminary data.</text>
</comment>
<dbReference type="AlphaFoldDB" id="A0A9X3WYI4"/>
<dbReference type="EMBL" id="JAGTJJ010000002">
    <property type="protein sequence ID" value="MDC3980489.1"/>
    <property type="molecule type" value="Genomic_DNA"/>
</dbReference>
<evidence type="ECO:0000313" key="2">
    <source>
        <dbReference type="Proteomes" id="UP001151081"/>
    </source>
</evidence>
<reference evidence="1 2" key="1">
    <citation type="submission" date="2021-04" db="EMBL/GenBank/DDBJ databases">
        <title>Genome analysis of Polyangium sp.</title>
        <authorList>
            <person name="Li Y."/>
            <person name="Wang J."/>
        </authorList>
    </citation>
    <scope>NUCLEOTIDE SEQUENCE [LARGE SCALE GENOMIC DNA]</scope>
    <source>
        <strain evidence="1 2">SDU14</strain>
    </source>
</reference>
<sequence>MISGHIGAGQYILFQRDPRVPSAPLLEVGRLVVTELDRDTRYEHWFLYTSAPVGSGYAAYIRPSSAFLGTPVGLSLRGTGAPPPEFNVNDCLAWLSLSTGCGVAYIEARCARLASNDAGSISAAIPRKPQQVDLGIYDITQGSRRVGVLVVTRIAGGTLETWHLFDRVPTSTPNPLSAHTQNEGPYSVPDANIGGTYALTYLGAVSAPDLSGHAVVTVNALCAVAA</sequence>
<accession>A0A9X3WYI4</accession>
<organism evidence="1 2">
    <name type="scientific">Polyangium jinanense</name>
    <dbReference type="NCBI Taxonomy" id="2829994"/>
    <lineage>
        <taxon>Bacteria</taxon>
        <taxon>Pseudomonadati</taxon>
        <taxon>Myxococcota</taxon>
        <taxon>Polyangia</taxon>
        <taxon>Polyangiales</taxon>
        <taxon>Polyangiaceae</taxon>
        <taxon>Polyangium</taxon>
    </lineage>
</organism>
<gene>
    <name evidence="1" type="ORF">KEG57_08295</name>
</gene>
<dbReference type="Proteomes" id="UP001151081">
    <property type="component" value="Unassembled WGS sequence"/>
</dbReference>